<sequence length="54" mass="6167">MSLAKIKLFQLVCSPSQRQSLVLAEFNAAARVYFFDQQALSDCPRKELAPERHN</sequence>
<accession>A0AAV4NDW3</accession>
<evidence type="ECO:0000313" key="1">
    <source>
        <dbReference type="EMBL" id="GIX81866.1"/>
    </source>
</evidence>
<dbReference type="Proteomes" id="UP001054945">
    <property type="component" value="Unassembled WGS sequence"/>
</dbReference>
<name>A0AAV4NDW3_CAEEX</name>
<evidence type="ECO:0000313" key="2">
    <source>
        <dbReference type="Proteomes" id="UP001054945"/>
    </source>
</evidence>
<dbReference type="EMBL" id="BPLR01003178">
    <property type="protein sequence ID" value="GIX81866.1"/>
    <property type="molecule type" value="Genomic_DNA"/>
</dbReference>
<keyword evidence="2" id="KW-1185">Reference proteome</keyword>
<organism evidence="1 2">
    <name type="scientific">Caerostris extrusa</name>
    <name type="common">Bark spider</name>
    <name type="synonym">Caerostris bankana</name>
    <dbReference type="NCBI Taxonomy" id="172846"/>
    <lineage>
        <taxon>Eukaryota</taxon>
        <taxon>Metazoa</taxon>
        <taxon>Ecdysozoa</taxon>
        <taxon>Arthropoda</taxon>
        <taxon>Chelicerata</taxon>
        <taxon>Arachnida</taxon>
        <taxon>Araneae</taxon>
        <taxon>Araneomorphae</taxon>
        <taxon>Entelegynae</taxon>
        <taxon>Araneoidea</taxon>
        <taxon>Araneidae</taxon>
        <taxon>Caerostris</taxon>
    </lineage>
</organism>
<protein>
    <submittedName>
        <fullName evidence="1">Uncharacterized protein</fullName>
    </submittedName>
</protein>
<comment type="caution">
    <text evidence="1">The sequence shown here is derived from an EMBL/GenBank/DDBJ whole genome shotgun (WGS) entry which is preliminary data.</text>
</comment>
<proteinExistence type="predicted"/>
<feature type="non-terminal residue" evidence="1">
    <location>
        <position position="54"/>
    </location>
</feature>
<gene>
    <name evidence="1" type="ORF">CEXT_684381</name>
</gene>
<reference evidence="1 2" key="1">
    <citation type="submission" date="2021-06" db="EMBL/GenBank/DDBJ databases">
        <title>Caerostris extrusa draft genome.</title>
        <authorList>
            <person name="Kono N."/>
            <person name="Arakawa K."/>
        </authorList>
    </citation>
    <scope>NUCLEOTIDE SEQUENCE [LARGE SCALE GENOMIC DNA]</scope>
</reference>
<dbReference type="AlphaFoldDB" id="A0AAV4NDW3"/>